<evidence type="ECO:0008006" key="3">
    <source>
        <dbReference type="Google" id="ProtNLM"/>
    </source>
</evidence>
<comment type="caution">
    <text evidence="1">The sequence shown here is derived from an EMBL/GenBank/DDBJ whole genome shotgun (WGS) entry which is preliminary data.</text>
</comment>
<name>A0A8J6TD41_9BACT</name>
<gene>
    <name evidence="1" type="ORF">H8E41_12995</name>
</gene>
<protein>
    <recommendedName>
        <fullName evidence="3">HEPN domain-containing protein</fullName>
    </recommendedName>
</protein>
<sequence>MLSLQPMSENMKDPFAKPMEWQKYFREGSQFLDLATKGAKNREKFDGEALYNILAMAIEKHFMALFLYKNYMPEGHTLQDLLSAATQFVKVDMELIKGLTFMDSLQDICSVDDFIKKVPTDNEIEVMVKIAHRVKNCVEEELYR</sequence>
<dbReference type="Proteomes" id="UP000614424">
    <property type="component" value="Unassembled WGS sequence"/>
</dbReference>
<dbReference type="SUPFAM" id="SSF81593">
    <property type="entry name" value="Nucleotidyltransferase substrate binding subunit/domain"/>
    <property type="match status" value="1"/>
</dbReference>
<dbReference type="EMBL" id="JACNJZ010000188">
    <property type="protein sequence ID" value="MBC8318814.1"/>
    <property type="molecule type" value="Genomic_DNA"/>
</dbReference>
<evidence type="ECO:0000313" key="1">
    <source>
        <dbReference type="EMBL" id="MBC8318814.1"/>
    </source>
</evidence>
<organism evidence="1 2">
    <name type="scientific">Candidatus Desulfobia pelagia</name>
    <dbReference type="NCBI Taxonomy" id="2841692"/>
    <lineage>
        <taxon>Bacteria</taxon>
        <taxon>Pseudomonadati</taxon>
        <taxon>Thermodesulfobacteriota</taxon>
        <taxon>Desulfobulbia</taxon>
        <taxon>Desulfobulbales</taxon>
        <taxon>Desulfobulbaceae</taxon>
        <taxon>Candidatus Desulfobia</taxon>
    </lineage>
</organism>
<evidence type="ECO:0000313" key="2">
    <source>
        <dbReference type="Proteomes" id="UP000614424"/>
    </source>
</evidence>
<proteinExistence type="predicted"/>
<reference evidence="1 2" key="1">
    <citation type="submission" date="2020-08" db="EMBL/GenBank/DDBJ databases">
        <title>Bridging the membrane lipid divide: bacteria of the FCB group superphylum have the potential to synthesize archaeal ether lipids.</title>
        <authorList>
            <person name="Villanueva L."/>
            <person name="Von Meijenfeldt F.A.B."/>
            <person name="Westbye A.B."/>
            <person name="Yadav S."/>
            <person name="Hopmans E.C."/>
            <person name="Dutilh B.E."/>
            <person name="Sinninghe Damste J.S."/>
        </authorList>
    </citation>
    <scope>NUCLEOTIDE SEQUENCE [LARGE SCALE GENOMIC DNA]</scope>
    <source>
        <strain evidence="1">NIOZ-UU47</strain>
    </source>
</reference>
<dbReference type="Gene3D" id="1.20.120.330">
    <property type="entry name" value="Nucleotidyltransferases domain 2"/>
    <property type="match status" value="1"/>
</dbReference>
<dbReference type="AlphaFoldDB" id="A0A8J6TD41"/>
<accession>A0A8J6TD41</accession>